<dbReference type="Gene3D" id="1.20.120.910">
    <property type="entry name" value="DksA, coiled-coil domain"/>
    <property type="match status" value="1"/>
</dbReference>
<dbReference type="InterPro" id="IPR048489">
    <property type="entry name" value="DksA_N"/>
</dbReference>
<evidence type="ECO:0000256" key="3">
    <source>
        <dbReference type="ARBA" id="ARBA00022771"/>
    </source>
</evidence>
<dbReference type="InterPro" id="IPR012784">
    <property type="entry name" value="DksA_RNA_pol-bd"/>
</dbReference>
<keyword evidence="2 5" id="KW-0479">Metal-binding</keyword>
<evidence type="ECO:0000259" key="9">
    <source>
        <dbReference type="Pfam" id="PF21157"/>
    </source>
</evidence>
<dbReference type="Proteomes" id="UP000295391">
    <property type="component" value="Unassembled WGS sequence"/>
</dbReference>
<evidence type="ECO:0000259" key="8">
    <source>
        <dbReference type="Pfam" id="PF01258"/>
    </source>
</evidence>
<evidence type="ECO:0000313" key="10">
    <source>
        <dbReference type="EMBL" id="TDQ66677.1"/>
    </source>
</evidence>
<dbReference type="SUPFAM" id="SSF109635">
    <property type="entry name" value="DnaK suppressor protein DksA, alpha-hairpin domain"/>
    <property type="match status" value="1"/>
</dbReference>
<keyword evidence="1 5" id="KW-0963">Cytoplasm</keyword>
<feature type="domain" description="DnaK suppressor protein DksA N-terminal" evidence="9">
    <location>
        <begin position="35"/>
        <end position="105"/>
    </location>
</feature>
<comment type="subcellular location">
    <subcellularLocation>
        <location evidence="5">Cytoplasm</location>
    </subcellularLocation>
</comment>
<keyword evidence="3 5" id="KW-0863">Zinc-finger</keyword>
<dbReference type="HAMAP" id="MF_00926">
    <property type="entry name" value="DksA"/>
    <property type="match status" value="1"/>
</dbReference>
<evidence type="ECO:0000256" key="7">
    <source>
        <dbReference type="SAM" id="MobiDB-lite"/>
    </source>
</evidence>
<keyword evidence="11" id="KW-1185">Reference proteome</keyword>
<dbReference type="PANTHER" id="PTHR33823">
    <property type="entry name" value="RNA POLYMERASE-BINDING TRANSCRIPTION FACTOR DKSA-RELATED"/>
    <property type="match status" value="1"/>
</dbReference>
<dbReference type="EMBL" id="SNYR01000001">
    <property type="protein sequence ID" value="TDQ66677.1"/>
    <property type="molecule type" value="Genomic_DNA"/>
</dbReference>
<organism evidence="10 11">
    <name type="scientific">Maritalea mobilis</name>
    <dbReference type="NCBI Taxonomy" id="483324"/>
    <lineage>
        <taxon>Bacteria</taxon>
        <taxon>Pseudomonadati</taxon>
        <taxon>Pseudomonadota</taxon>
        <taxon>Alphaproteobacteria</taxon>
        <taxon>Hyphomicrobiales</taxon>
        <taxon>Devosiaceae</taxon>
        <taxon>Maritalea</taxon>
    </lineage>
</organism>
<comment type="similarity">
    <text evidence="5">Belongs to the DksA family.</text>
</comment>
<keyword evidence="4 5" id="KW-0862">Zinc</keyword>
<dbReference type="Pfam" id="PF21157">
    <property type="entry name" value="DksA_N"/>
    <property type="match status" value="1"/>
</dbReference>
<dbReference type="PROSITE" id="PS51128">
    <property type="entry name" value="ZF_DKSA_2"/>
    <property type="match status" value="1"/>
</dbReference>
<comment type="caution">
    <text evidence="5">Lacks conserved residue(s) required for the propagation of feature annotation.</text>
</comment>
<evidence type="ECO:0000256" key="5">
    <source>
        <dbReference type="HAMAP-Rule" id="MF_00926"/>
    </source>
</evidence>
<comment type="function">
    <text evidence="5">Transcription factor that acts by binding directly to the RNA polymerase (RNAP). Required for negative regulation of rRNA expression and positive regulation of several amino acid biosynthesis promoters.</text>
</comment>
<proteinExistence type="inferred from homology"/>
<feature type="compositionally biased region" description="Basic and acidic residues" evidence="7">
    <location>
        <begin position="65"/>
        <end position="84"/>
    </location>
</feature>
<evidence type="ECO:0000256" key="6">
    <source>
        <dbReference type="PROSITE-ProRule" id="PRU00510"/>
    </source>
</evidence>
<dbReference type="GO" id="GO:0005737">
    <property type="term" value="C:cytoplasm"/>
    <property type="evidence" value="ECO:0007669"/>
    <property type="project" value="UniProtKB-SubCell"/>
</dbReference>
<dbReference type="PANTHER" id="PTHR33823:SF2">
    <property type="entry name" value="RNA POLYMERASE-BINDING TRANSCRIPTION FACTOR DKSA"/>
    <property type="match status" value="1"/>
</dbReference>
<sequence length="151" mass="17692">MSMDLEREITAPDMEAQEFDNYRPSEDEEFMNPKQLAYFRRKLLAWKNDILRESKETLDALQEESQNHPDIADRASSESDRALELRTRDRQRKLISKIDAALKRVDDGSYGYCEETGEPIGLARLDARPIATLSLEAQEKHERREKVYRDD</sequence>
<evidence type="ECO:0000256" key="2">
    <source>
        <dbReference type="ARBA" id="ARBA00022723"/>
    </source>
</evidence>
<reference evidence="10 11" key="1">
    <citation type="submission" date="2019-03" db="EMBL/GenBank/DDBJ databases">
        <title>Genomic Encyclopedia of Type Strains, Phase III (KMG-III): the genomes of soil and plant-associated and newly described type strains.</title>
        <authorList>
            <person name="Whitman W."/>
        </authorList>
    </citation>
    <scope>NUCLEOTIDE SEQUENCE [LARGE SCALE GENOMIC DNA]</scope>
    <source>
        <strain evidence="10 11">CGMCC 1.7002</strain>
    </source>
</reference>
<dbReference type="InterPro" id="IPR020458">
    <property type="entry name" value="Znf_DskA_TraR_CS"/>
</dbReference>
<evidence type="ECO:0000313" key="11">
    <source>
        <dbReference type="Proteomes" id="UP000295391"/>
    </source>
</evidence>
<evidence type="ECO:0000256" key="4">
    <source>
        <dbReference type="ARBA" id="ARBA00022833"/>
    </source>
</evidence>
<feature type="domain" description="Zinc finger DksA/TraR C4-type" evidence="8">
    <location>
        <begin position="108"/>
        <end position="143"/>
    </location>
</feature>
<dbReference type="SUPFAM" id="SSF57716">
    <property type="entry name" value="Glucocorticoid receptor-like (DNA-binding domain)"/>
    <property type="match status" value="1"/>
</dbReference>
<dbReference type="Pfam" id="PF01258">
    <property type="entry name" value="zf-dskA_traR"/>
    <property type="match status" value="1"/>
</dbReference>
<comment type="subunit">
    <text evidence="5">Interacts directly with the RNA polymerase.</text>
</comment>
<dbReference type="InterPro" id="IPR000962">
    <property type="entry name" value="Znf_DskA_TraR"/>
</dbReference>
<protein>
    <recommendedName>
        <fullName evidence="5">RNA polymerase-binding transcription factor DksA</fullName>
    </recommendedName>
</protein>
<comment type="caution">
    <text evidence="10">The sequence shown here is derived from an EMBL/GenBank/DDBJ whole genome shotgun (WGS) entry which is preliminary data.</text>
</comment>
<evidence type="ECO:0000256" key="1">
    <source>
        <dbReference type="ARBA" id="ARBA00022490"/>
    </source>
</evidence>
<dbReference type="AlphaFoldDB" id="A0A4R6VV88"/>
<dbReference type="PROSITE" id="PS01102">
    <property type="entry name" value="ZF_DKSA_1"/>
    <property type="match status" value="1"/>
</dbReference>
<feature type="region of interest" description="Disordered" evidence="7">
    <location>
        <begin position="60"/>
        <end position="84"/>
    </location>
</feature>
<accession>A0A4R6VV88</accession>
<dbReference type="GO" id="GO:0008270">
    <property type="term" value="F:zinc ion binding"/>
    <property type="evidence" value="ECO:0007669"/>
    <property type="project" value="UniProtKB-UniRule"/>
</dbReference>
<dbReference type="NCBIfam" id="TIGR02420">
    <property type="entry name" value="dksA"/>
    <property type="match status" value="1"/>
</dbReference>
<name>A0A4R6VV88_9HYPH</name>
<gene>
    <name evidence="5" type="primary">dksA</name>
    <name evidence="10" type="ORF">ATL17_0680</name>
</gene>
<dbReference type="InterPro" id="IPR037187">
    <property type="entry name" value="DnaK_N"/>
</dbReference>
<feature type="zinc finger region" description="dksA C4-type" evidence="6">
    <location>
        <begin position="113"/>
        <end position="137"/>
    </location>
</feature>
<dbReference type="GO" id="GO:0010468">
    <property type="term" value="P:regulation of gene expression"/>
    <property type="evidence" value="ECO:0007669"/>
    <property type="project" value="UniProtKB-UniRule"/>
</dbReference>